<keyword evidence="3" id="KW-1185">Reference proteome</keyword>
<evidence type="ECO:0000313" key="2">
    <source>
        <dbReference type="EMBL" id="EIJ32932.1"/>
    </source>
</evidence>
<name>A0A656HA51_THINJ</name>
<accession>A0A656HA51</accession>
<dbReference type="PANTHER" id="PTHR35177:SF2">
    <property type="entry name" value="HYDROGENASE MATURATION FACTOR HYBG"/>
    <property type="match status" value="1"/>
</dbReference>
<dbReference type="InterPro" id="IPR019812">
    <property type="entry name" value="Hydgase_assmbl_chp_CS"/>
</dbReference>
<dbReference type="PROSITE" id="PS01097">
    <property type="entry name" value="HUPF_HYPC"/>
    <property type="match status" value="1"/>
</dbReference>
<dbReference type="RefSeq" id="WP_002706895.1">
    <property type="nucleotide sequence ID" value="NZ_JH651384.1"/>
</dbReference>
<gene>
    <name evidence="2" type="ORF">Thini_0273</name>
</gene>
<dbReference type="Proteomes" id="UP000005317">
    <property type="component" value="Unassembled WGS sequence"/>
</dbReference>
<dbReference type="GO" id="GO:0051604">
    <property type="term" value="P:protein maturation"/>
    <property type="evidence" value="ECO:0007669"/>
    <property type="project" value="TreeGrafter"/>
</dbReference>
<dbReference type="Pfam" id="PF01455">
    <property type="entry name" value="HupF_HypC"/>
    <property type="match status" value="1"/>
</dbReference>
<dbReference type="SUPFAM" id="SSF159127">
    <property type="entry name" value="HupF/HypC-like"/>
    <property type="match status" value="1"/>
</dbReference>
<dbReference type="InterPro" id="IPR001109">
    <property type="entry name" value="Hydrogenase_HupF/HypC"/>
</dbReference>
<evidence type="ECO:0000313" key="3">
    <source>
        <dbReference type="Proteomes" id="UP000005317"/>
    </source>
</evidence>
<dbReference type="PRINTS" id="PR00445">
    <property type="entry name" value="HUPFHYPC"/>
</dbReference>
<protein>
    <submittedName>
        <fullName evidence="2">Hydrogenase assembly chaperone hypC/hupF</fullName>
    </submittedName>
</protein>
<dbReference type="NCBIfam" id="TIGR00074">
    <property type="entry name" value="hypC_hupF"/>
    <property type="match status" value="1"/>
</dbReference>
<dbReference type="GO" id="GO:0005506">
    <property type="term" value="F:iron ion binding"/>
    <property type="evidence" value="ECO:0007669"/>
    <property type="project" value="TreeGrafter"/>
</dbReference>
<sequence>MCLAIPMQVIAVDDSGLSVRCEARGIEREAGLLMSQGEEIAVGDYVMISLGQVMQKVTAKEAAIAWAHYDEIFAAIDNKHA</sequence>
<dbReference type="GO" id="GO:1902670">
    <property type="term" value="F:carbon dioxide binding"/>
    <property type="evidence" value="ECO:0007669"/>
    <property type="project" value="TreeGrafter"/>
</dbReference>
<dbReference type="Gene3D" id="2.30.30.140">
    <property type="match status" value="1"/>
</dbReference>
<dbReference type="AlphaFoldDB" id="A0A656HA51"/>
<organism evidence="2 3">
    <name type="scientific">Thiothrix nivea (strain ATCC 35100 / DSM 5205 / JP2)</name>
    <dbReference type="NCBI Taxonomy" id="870187"/>
    <lineage>
        <taxon>Bacteria</taxon>
        <taxon>Pseudomonadati</taxon>
        <taxon>Pseudomonadota</taxon>
        <taxon>Gammaproteobacteria</taxon>
        <taxon>Thiotrichales</taxon>
        <taxon>Thiotrichaceae</taxon>
        <taxon>Thiothrix</taxon>
    </lineage>
</organism>
<comment type="similarity">
    <text evidence="1">Belongs to the HupF/HypC family.</text>
</comment>
<dbReference type="PANTHER" id="PTHR35177">
    <property type="entry name" value="HYDROGENASE MATURATION FACTOR HYBG"/>
    <property type="match status" value="1"/>
</dbReference>
<dbReference type="EMBL" id="JH651384">
    <property type="protein sequence ID" value="EIJ32932.1"/>
    <property type="molecule type" value="Genomic_DNA"/>
</dbReference>
<reference evidence="3" key="1">
    <citation type="journal article" date="2011" name="Stand. Genomic Sci.">
        <title>Genome sequence of the filamentous, gliding Thiothrix nivea neotype strain (JP2(T)).</title>
        <authorList>
            <person name="Lapidus A."/>
            <person name="Nolan M."/>
            <person name="Lucas S."/>
            <person name="Glavina Del Rio T."/>
            <person name="Tice H."/>
            <person name="Cheng J.F."/>
            <person name="Tapia R."/>
            <person name="Han C."/>
            <person name="Goodwin L."/>
            <person name="Pitluck S."/>
            <person name="Liolios K."/>
            <person name="Pagani I."/>
            <person name="Ivanova N."/>
            <person name="Huntemann M."/>
            <person name="Mavromatis K."/>
            <person name="Mikhailova N."/>
            <person name="Pati A."/>
            <person name="Chen A."/>
            <person name="Palaniappan K."/>
            <person name="Land M."/>
            <person name="Brambilla E.M."/>
            <person name="Rohde M."/>
            <person name="Abt B."/>
            <person name="Verbarg S."/>
            <person name="Goker M."/>
            <person name="Bristow J."/>
            <person name="Eisen J.A."/>
            <person name="Markowitz V."/>
            <person name="Hugenholtz P."/>
            <person name="Kyrpides N.C."/>
            <person name="Klenk H.P."/>
            <person name="Woyke T."/>
        </authorList>
    </citation>
    <scope>NUCLEOTIDE SEQUENCE [LARGE SCALE GENOMIC DNA]</scope>
    <source>
        <strain evidence="3">ATCC 35100 / DSM 5205 / JP2</strain>
    </source>
</reference>
<dbReference type="OrthoDB" id="9806017at2"/>
<evidence type="ECO:0000256" key="1">
    <source>
        <dbReference type="ARBA" id="ARBA00006018"/>
    </source>
</evidence>
<proteinExistence type="inferred from homology"/>